<keyword evidence="3" id="KW-1185">Reference proteome</keyword>
<gene>
    <name evidence="2" type="ORF">DFP72DRAFT_1064654</name>
</gene>
<keyword evidence="1" id="KW-0472">Membrane</keyword>
<sequence length="87" mass="9457">MIVAIMWIDVIAGLVLRILITTTIIAASAYPRSRSLKRTYNVSAEQTAEGLDFKLQDGSDLNADRANATMRRSGLGYEEKGLNGPGE</sequence>
<organism evidence="2 3">
    <name type="scientific">Ephemerocybe angulata</name>
    <dbReference type="NCBI Taxonomy" id="980116"/>
    <lineage>
        <taxon>Eukaryota</taxon>
        <taxon>Fungi</taxon>
        <taxon>Dikarya</taxon>
        <taxon>Basidiomycota</taxon>
        <taxon>Agaricomycotina</taxon>
        <taxon>Agaricomycetes</taxon>
        <taxon>Agaricomycetidae</taxon>
        <taxon>Agaricales</taxon>
        <taxon>Agaricineae</taxon>
        <taxon>Psathyrellaceae</taxon>
        <taxon>Ephemerocybe</taxon>
    </lineage>
</organism>
<evidence type="ECO:0000256" key="1">
    <source>
        <dbReference type="SAM" id="Phobius"/>
    </source>
</evidence>
<reference evidence="2 3" key="1">
    <citation type="submission" date="2020-07" db="EMBL/GenBank/DDBJ databases">
        <title>Comparative genomics of pyrophilous fungi reveals a link between fire events and developmental genes.</title>
        <authorList>
            <consortium name="DOE Joint Genome Institute"/>
            <person name="Steindorff A.S."/>
            <person name="Carver A."/>
            <person name="Calhoun S."/>
            <person name="Stillman K."/>
            <person name="Liu H."/>
            <person name="Lipzen A."/>
            <person name="Pangilinan J."/>
            <person name="Labutti K."/>
            <person name="Bruns T.D."/>
            <person name="Grigoriev I.V."/>
        </authorList>
    </citation>
    <scope>NUCLEOTIDE SEQUENCE [LARGE SCALE GENOMIC DNA]</scope>
    <source>
        <strain evidence="2 3">CBS 144469</strain>
    </source>
</reference>
<evidence type="ECO:0000313" key="2">
    <source>
        <dbReference type="EMBL" id="KAF6758529.1"/>
    </source>
</evidence>
<evidence type="ECO:0000313" key="3">
    <source>
        <dbReference type="Proteomes" id="UP000521943"/>
    </source>
</evidence>
<dbReference type="EMBL" id="JACGCI010000018">
    <property type="protein sequence ID" value="KAF6758529.1"/>
    <property type="molecule type" value="Genomic_DNA"/>
</dbReference>
<comment type="caution">
    <text evidence="2">The sequence shown here is derived from an EMBL/GenBank/DDBJ whole genome shotgun (WGS) entry which is preliminary data.</text>
</comment>
<proteinExistence type="predicted"/>
<keyword evidence="1" id="KW-0812">Transmembrane</keyword>
<protein>
    <submittedName>
        <fullName evidence="2">Uncharacterized protein</fullName>
    </submittedName>
</protein>
<keyword evidence="1" id="KW-1133">Transmembrane helix</keyword>
<dbReference type="Proteomes" id="UP000521943">
    <property type="component" value="Unassembled WGS sequence"/>
</dbReference>
<name>A0A8H6I4L4_9AGAR</name>
<accession>A0A8H6I4L4</accession>
<feature type="transmembrane region" description="Helical" evidence="1">
    <location>
        <begin position="6"/>
        <end position="30"/>
    </location>
</feature>
<dbReference type="AlphaFoldDB" id="A0A8H6I4L4"/>